<accession>A0A0F3GJG2</accession>
<evidence type="ECO:0000313" key="4">
    <source>
        <dbReference type="EMBL" id="KJU82104.1"/>
    </source>
</evidence>
<reference evidence="4 5" key="1">
    <citation type="submission" date="2015-02" db="EMBL/GenBank/DDBJ databases">
        <title>Single-cell genomics of uncultivated deep-branching MTB reveals a conserved set of magnetosome genes.</title>
        <authorList>
            <person name="Kolinko S."/>
            <person name="Richter M."/>
            <person name="Glockner F.O."/>
            <person name="Brachmann A."/>
            <person name="Schuler D."/>
        </authorList>
    </citation>
    <scope>NUCLEOTIDE SEQUENCE [LARGE SCALE GENOMIC DNA]</scope>
    <source>
        <strain evidence="4">TM-1</strain>
    </source>
</reference>
<keyword evidence="2" id="KW-0274">FAD</keyword>
<sequence>MWERVGIIRSEQSLSTALDTLKRWEYVLEDTYATRYDNEIKDMLQVARLIVDAAMHRNHSVGAHYRSDYPTEK</sequence>
<dbReference type="InterPro" id="IPR037099">
    <property type="entry name" value="Fum_R/Succ_DH_flav-like_C_sf"/>
</dbReference>
<protein>
    <submittedName>
        <fullName evidence="4">L-aspartate oxidase</fullName>
    </submittedName>
</protein>
<evidence type="ECO:0000256" key="2">
    <source>
        <dbReference type="ARBA" id="ARBA00022827"/>
    </source>
</evidence>
<gene>
    <name evidence="4" type="ORF">MBAV_005699</name>
</gene>
<dbReference type="InterPro" id="IPR005288">
    <property type="entry name" value="NadB"/>
</dbReference>
<name>A0A0F3GJG2_9BACT</name>
<evidence type="ECO:0000256" key="1">
    <source>
        <dbReference type="ARBA" id="ARBA00001974"/>
    </source>
</evidence>
<comment type="cofactor">
    <cofactor evidence="1">
        <name>FAD</name>
        <dbReference type="ChEBI" id="CHEBI:57692"/>
    </cofactor>
</comment>
<feature type="domain" description="Fumarate reductase/succinate dehydrogenase flavoprotein-like C-terminal" evidence="3">
    <location>
        <begin position="1"/>
        <end position="71"/>
    </location>
</feature>
<organism evidence="4 5">
    <name type="scientific">Candidatus Magnetobacterium bavaricum</name>
    <dbReference type="NCBI Taxonomy" id="29290"/>
    <lineage>
        <taxon>Bacteria</taxon>
        <taxon>Pseudomonadati</taxon>
        <taxon>Nitrospirota</taxon>
        <taxon>Thermodesulfovibrionia</taxon>
        <taxon>Thermodesulfovibrionales</taxon>
        <taxon>Candidatus Magnetobacteriaceae</taxon>
        <taxon>Candidatus Magnetobacterium</taxon>
    </lineage>
</organism>
<keyword evidence="5" id="KW-1185">Reference proteome</keyword>
<dbReference type="AlphaFoldDB" id="A0A0F3GJG2"/>
<comment type="caution">
    <text evidence="4">The sequence shown here is derived from an EMBL/GenBank/DDBJ whole genome shotgun (WGS) entry which is preliminary data.</text>
</comment>
<dbReference type="PANTHER" id="PTHR42716:SF2">
    <property type="entry name" value="L-ASPARTATE OXIDASE, CHLOROPLASTIC"/>
    <property type="match status" value="1"/>
</dbReference>
<dbReference type="Pfam" id="PF02910">
    <property type="entry name" value="Succ_DH_flav_C"/>
    <property type="match status" value="1"/>
</dbReference>
<proteinExistence type="predicted"/>
<dbReference type="GO" id="GO:0008734">
    <property type="term" value="F:L-aspartate oxidase activity"/>
    <property type="evidence" value="ECO:0007669"/>
    <property type="project" value="InterPro"/>
</dbReference>
<keyword evidence="2" id="KW-0285">Flavoprotein</keyword>
<dbReference type="SUPFAM" id="SSF46977">
    <property type="entry name" value="Succinate dehydrogenase/fumarate reductase flavoprotein C-terminal domain"/>
    <property type="match status" value="1"/>
</dbReference>
<dbReference type="Proteomes" id="UP000033423">
    <property type="component" value="Unassembled WGS sequence"/>
</dbReference>
<evidence type="ECO:0000313" key="5">
    <source>
        <dbReference type="Proteomes" id="UP000033423"/>
    </source>
</evidence>
<dbReference type="GO" id="GO:0034628">
    <property type="term" value="P:'de novo' NAD+ biosynthetic process from L-aspartate"/>
    <property type="evidence" value="ECO:0007669"/>
    <property type="project" value="TreeGrafter"/>
</dbReference>
<dbReference type="EMBL" id="LACI01002423">
    <property type="protein sequence ID" value="KJU82104.1"/>
    <property type="molecule type" value="Genomic_DNA"/>
</dbReference>
<evidence type="ECO:0000259" key="3">
    <source>
        <dbReference type="Pfam" id="PF02910"/>
    </source>
</evidence>
<dbReference type="InterPro" id="IPR015939">
    <property type="entry name" value="Fum_Rdtase/Succ_DH_flav-like_C"/>
</dbReference>
<dbReference type="Gene3D" id="1.20.58.100">
    <property type="entry name" value="Fumarate reductase/succinate dehydrogenase flavoprotein-like, C-terminal domain"/>
    <property type="match status" value="1"/>
</dbReference>
<dbReference type="PANTHER" id="PTHR42716">
    <property type="entry name" value="L-ASPARTATE OXIDASE"/>
    <property type="match status" value="1"/>
</dbReference>